<dbReference type="GO" id="GO:0046677">
    <property type="term" value="P:response to antibiotic"/>
    <property type="evidence" value="ECO:0007669"/>
    <property type="project" value="UniProtKB-KW"/>
</dbReference>
<dbReference type="PANTHER" id="PTHR43823">
    <property type="entry name" value="SPORULATION PROTEIN YKVU"/>
    <property type="match status" value="1"/>
</dbReference>
<evidence type="ECO:0000256" key="8">
    <source>
        <dbReference type="ARBA" id="ARBA00023136"/>
    </source>
</evidence>
<evidence type="ECO:0000256" key="3">
    <source>
        <dbReference type="ARBA" id="ARBA00022106"/>
    </source>
</evidence>
<feature type="transmembrane region" description="Helical" evidence="10">
    <location>
        <begin position="57"/>
        <end position="79"/>
    </location>
</feature>
<feature type="transmembrane region" description="Helical" evidence="10">
    <location>
        <begin position="137"/>
        <end position="157"/>
    </location>
</feature>
<dbReference type="InterPro" id="IPR002528">
    <property type="entry name" value="MATE_fam"/>
</dbReference>
<gene>
    <name evidence="11" type="ORF">BBG48_001395</name>
</gene>
<dbReference type="NCBIfam" id="TIGR00797">
    <property type="entry name" value="matE"/>
    <property type="match status" value="1"/>
</dbReference>
<dbReference type="InterPro" id="IPR045070">
    <property type="entry name" value="MATE_MepA-like"/>
</dbReference>
<protein>
    <recommendedName>
        <fullName evidence="3">Multidrug export protein MepA</fullName>
    </recommendedName>
</protein>
<feature type="transmembrane region" description="Helical" evidence="10">
    <location>
        <begin position="196"/>
        <end position="216"/>
    </location>
</feature>
<feature type="transmembrane region" description="Helical" evidence="10">
    <location>
        <begin position="20"/>
        <end position="37"/>
    </location>
</feature>
<name>A0A371INM0_9FIRM</name>
<feature type="transmembrane region" description="Helical" evidence="10">
    <location>
        <begin position="416"/>
        <end position="436"/>
    </location>
</feature>
<keyword evidence="7 10" id="KW-1133">Transmembrane helix</keyword>
<keyword evidence="4" id="KW-0813">Transport</keyword>
<dbReference type="GO" id="GO:0015297">
    <property type="term" value="F:antiporter activity"/>
    <property type="evidence" value="ECO:0007669"/>
    <property type="project" value="InterPro"/>
</dbReference>
<comment type="similarity">
    <text evidence="2">Belongs to the multi antimicrobial extrusion (MATE) (TC 2.A.66.1) family. MepA subfamily.</text>
</comment>
<keyword evidence="5" id="KW-1003">Cell membrane</keyword>
<evidence type="ECO:0000256" key="4">
    <source>
        <dbReference type="ARBA" id="ARBA00022448"/>
    </source>
</evidence>
<evidence type="ECO:0000313" key="12">
    <source>
        <dbReference type="Proteomes" id="UP000093352"/>
    </source>
</evidence>
<evidence type="ECO:0000256" key="5">
    <source>
        <dbReference type="ARBA" id="ARBA00022475"/>
    </source>
</evidence>
<dbReference type="InterPro" id="IPR051327">
    <property type="entry name" value="MATE_MepA_subfamily"/>
</dbReference>
<dbReference type="PIRSF" id="PIRSF006603">
    <property type="entry name" value="DinF"/>
    <property type="match status" value="1"/>
</dbReference>
<reference evidence="11 12" key="1">
    <citation type="journal article" date="2016" name="Genome Announc.">
        <title>Draft Genome Sequence of Criibacterium bergeronii gen. nov., sp. nov., Strain CCRI-22567T, Isolated from a Vaginal Sample from a Woman with Bacterial Vaginosis.</title>
        <authorList>
            <person name="Maheux A.F."/>
            <person name="Berube E."/>
            <person name="Boudreau D.K."/>
            <person name="Raymond F."/>
            <person name="Corbeil J."/>
            <person name="Roy P.H."/>
            <person name="Boissinot M."/>
            <person name="Omar R.F."/>
        </authorList>
    </citation>
    <scope>NUCLEOTIDE SEQUENCE [LARGE SCALE GENOMIC DNA]</scope>
    <source>
        <strain evidence="11 12">CCRI-22567</strain>
    </source>
</reference>
<evidence type="ECO:0000256" key="7">
    <source>
        <dbReference type="ARBA" id="ARBA00022989"/>
    </source>
</evidence>
<dbReference type="Proteomes" id="UP000093352">
    <property type="component" value="Unassembled WGS sequence"/>
</dbReference>
<comment type="subcellular location">
    <subcellularLocation>
        <location evidence="1">Cell membrane</location>
        <topology evidence="1">Multi-pass membrane protein</topology>
    </subcellularLocation>
</comment>
<dbReference type="EMBL" id="MBEW02000002">
    <property type="protein sequence ID" value="RDY22026.1"/>
    <property type="molecule type" value="Genomic_DNA"/>
</dbReference>
<keyword evidence="8 10" id="KW-0472">Membrane</keyword>
<keyword evidence="9" id="KW-0046">Antibiotic resistance</keyword>
<evidence type="ECO:0000256" key="10">
    <source>
        <dbReference type="SAM" id="Phobius"/>
    </source>
</evidence>
<dbReference type="GO" id="GO:0005886">
    <property type="term" value="C:plasma membrane"/>
    <property type="evidence" value="ECO:0007669"/>
    <property type="project" value="UniProtKB-SubCell"/>
</dbReference>
<feature type="transmembrane region" description="Helical" evidence="10">
    <location>
        <begin position="352"/>
        <end position="376"/>
    </location>
</feature>
<evidence type="ECO:0000256" key="2">
    <source>
        <dbReference type="ARBA" id="ARBA00008417"/>
    </source>
</evidence>
<feature type="transmembrane region" description="Helical" evidence="10">
    <location>
        <begin position="388"/>
        <end position="410"/>
    </location>
</feature>
<evidence type="ECO:0000256" key="9">
    <source>
        <dbReference type="ARBA" id="ARBA00023251"/>
    </source>
</evidence>
<evidence type="ECO:0000313" key="11">
    <source>
        <dbReference type="EMBL" id="RDY22026.1"/>
    </source>
</evidence>
<dbReference type="InterPro" id="IPR048279">
    <property type="entry name" value="MdtK-like"/>
</dbReference>
<dbReference type="AlphaFoldDB" id="A0A371INM0"/>
<accession>A0A371INM0</accession>
<evidence type="ECO:0000256" key="1">
    <source>
        <dbReference type="ARBA" id="ARBA00004651"/>
    </source>
</evidence>
<dbReference type="PANTHER" id="PTHR43823:SF3">
    <property type="entry name" value="MULTIDRUG EXPORT PROTEIN MEPA"/>
    <property type="match status" value="1"/>
</dbReference>
<keyword evidence="12" id="KW-1185">Reference proteome</keyword>
<dbReference type="GO" id="GO:0042910">
    <property type="term" value="F:xenobiotic transmembrane transporter activity"/>
    <property type="evidence" value="ECO:0007669"/>
    <property type="project" value="InterPro"/>
</dbReference>
<dbReference type="RefSeq" id="WP_094754368.1">
    <property type="nucleotide sequence ID" value="NZ_MBEW02000002.1"/>
</dbReference>
<proteinExistence type="inferred from homology"/>
<evidence type="ECO:0000256" key="6">
    <source>
        <dbReference type="ARBA" id="ARBA00022692"/>
    </source>
</evidence>
<dbReference type="CDD" id="cd13143">
    <property type="entry name" value="MATE_MepA_like"/>
    <property type="match status" value="1"/>
</dbReference>
<keyword evidence="6 10" id="KW-0812">Transmembrane</keyword>
<feature type="transmembrane region" description="Helical" evidence="10">
    <location>
        <begin position="314"/>
        <end position="332"/>
    </location>
</feature>
<sequence length="463" mass="50891">MNKNSQELLTEKPFNIMLKLSLPAILGMIVIGLYPLMDGIFAGQILGEKAMTAVGIAMPFTYINTGVATLIGVGSASLLSRALGAHNQEKIDKIMGNLCFWILLLSSFVTVLGFVFCRQLLMLFGAGGELLDLSARYLRIIFIGSIFVNFAQAANMVMRGEGLMKRAMLIMAIGAGINIILDPILMTLMGERGIEGAAIATITAQFIQAIFTLWYFKAKSEVVKIGKLKQEPEISGEMFSVGVSAMLMQVLTIIQQRFLYSQAFHYGGDTAAAIMAASLRIQAFSFIPLWGMSQGLQPAIGANFGAKQFARVKEIFNVFTVSSIVLAAFFWLPGEAFAKPILHLFGLSDQTLVLAVPSFRIMYSIFIIYGVMIMLMTFFQAVGDGKTAGILVMLRQIIFYIPVVILLPLLSGGQGLWYVLPIVDGAIVLLGLYRYYATVKKWREPLDVSHRMTTHRIQPDSKI</sequence>
<feature type="transmembrane region" description="Helical" evidence="10">
    <location>
        <begin position="100"/>
        <end position="125"/>
    </location>
</feature>
<dbReference type="Pfam" id="PF01554">
    <property type="entry name" value="MatE"/>
    <property type="match status" value="2"/>
</dbReference>
<organism evidence="11 12">
    <name type="scientific">Criibacterium bergeronii</name>
    <dbReference type="NCBI Taxonomy" id="1871336"/>
    <lineage>
        <taxon>Bacteria</taxon>
        <taxon>Bacillati</taxon>
        <taxon>Bacillota</taxon>
        <taxon>Clostridia</taxon>
        <taxon>Peptostreptococcales</taxon>
        <taxon>Filifactoraceae</taxon>
        <taxon>Criibacterium</taxon>
    </lineage>
</organism>
<comment type="caution">
    <text evidence="11">The sequence shown here is derived from an EMBL/GenBank/DDBJ whole genome shotgun (WGS) entry which is preliminary data.</text>
</comment>
<feature type="transmembrane region" description="Helical" evidence="10">
    <location>
        <begin position="169"/>
        <end position="190"/>
    </location>
</feature>